<organism evidence="5 6">
    <name type="scientific">Kipferlia bialata</name>
    <dbReference type="NCBI Taxonomy" id="797122"/>
    <lineage>
        <taxon>Eukaryota</taxon>
        <taxon>Metamonada</taxon>
        <taxon>Carpediemonas-like organisms</taxon>
        <taxon>Kipferlia</taxon>
    </lineage>
</organism>
<keyword evidence="1" id="KW-0479">Metal-binding</keyword>
<dbReference type="PANTHER" id="PTHR45942">
    <property type="entry name" value="PROTEIN PHOSPATASE 3 REGULATORY SUBUNIT B ALPHA ISOFORM TYPE 1"/>
    <property type="match status" value="1"/>
</dbReference>
<evidence type="ECO:0000256" key="1">
    <source>
        <dbReference type="ARBA" id="ARBA00022723"/>
    </source>
</evidence>
<gene>
    <name evidence="5" type="ORF">KIPB_012029</name>
</gene>
<feature type="domain" description="EF-hand" evidence="4">
    <location>
        <begin position="72"/>
        <end position="107"/>
    </location>
</feature>
<proteinExistence type="predicted"/>
<dbReference type="EMBL" id="BDIP01005147">
    <property type="protein sequence ID" value="GIQ89536.1"/>
    <property type="molecule type" value="Genomic_DNA"/>
</dbReference>
<dbReference type="PROSITE" id="PS50222">
    <property type="entry name" value="EF_HAND_2"/>
    <property type="match status" value="2"/>
</dbReference>
<dbReference type="InterPro" id="IPR018247">
    <property type="entry name" value="EF_Hand_1_Ca_BS"/>
</dbReference>
<evidence type="ECO:0000256" key="3">
    <source>
        <dbReference type="ARBA" id="ARBA00022837"/>
    </source>
</evidence>
<dbReference type="Gene3D" id="1.10.238.10">
    <property type="entry name" value="EF-hand"/>
    <property type="match status" value="1"/>
</dbReference>
<keyword evidence="6" id="KW-1185">Reference proteome</keyword>
<evidence type="ECO:0000259" key="4">
    <source>
        <dbReference type="PROSITE" id="PS50222"/>
    </source>
</evidence>
<dbReference type="CDD" id="cd00051">
    <property type="entry name" value="EFh"/>
    <property type="match status" value="1"/>
</dbReference>
<dbReference type="PROSITE" id="PS00018">
    <property type="entry name" value="EF_HAND_1"/>
    <property type="match status" value="2"/>
</dbReference>
<keyword evidence="2" id="KW-0677">Repeat</keyword>
<dbReference type="SMART" id="SM00054">
    <property type="entry name" value="EFh"/>
    <property type="match status" value="2"/>
</dbReference>
<feature type="non-terminal residue" evidence="5">
    <location>
        <position position="1"/>
    </location>
</feature>
<dbReference type="PRINTS" id="PR00450">
    <property type="entry name" value="RECOVERIN"/>
</dbReference>
<reference evidence="5 6" key="1">
    <citation type="journal article" date="2018" name="PLoS ONE">
        <title>The draft genome of Kipferlia bialata reveals reductive genome evolution in fornicate parasites.</title>
        <authorList>
            <person name="Tanifuji G."/>
            <person name="Takabayashi S."/>
            <person name="Kume K."/>
            <person name="Takagi M."/>
            <person name="Nakayama T."/>
            <person name="Kamikawa R."/>
            <person name="Inagaki Y."/>
            <person name="Hashimoto T."/>
        </authorList>
    </citation>
    <scope>NUCLEOTIDE SEQUENCE [LARGE SCALE GENOMIC DNA]</scope>
    <source>
        <strain evidence="5">NY0173</strain>
    </source>
</reference>
<dbReference type="InterPro" id="IPR002048">
    <property type="entry name" value="EF_hand_dom"/>
</dbReference>
<keyword evidence="3" id="KW-0106">Calcium</keyword>
<dbReference type="Proteomes" id="UP000265618">
    <property type="component" value="Unassembled WGS sequence"/>
</dbReference>
<dbReference type="OrthoDB" id="191686at2759"/>
<feature type="domain" description="EF-hand" evidence="4">
    <location>
        <begin position="113"/>
        <end position="139"/>
    </location>
</feature>
<protein>
    <recommendedName>
        <fullName evidence="4">EF-hand domain-containing protein</fullName>
    </recommendedName>
</protein>
<dbReference type="SUPFAM" id="SSF47473">
    <property type="entry name" value="EF-hand"/>
    <property type="match status" value="1"/>
</dbReference>
<dbReference type="InterPro" id="IPR011992">
    <property type="entry name" value="EF-hand-dom_pair"/>
</dbReference>
<dbReference type="FunFam" id="1.10.238.10:FF:000003">
    <property type="entry name" value="Calmodulin A"/>
    <property type="match status" value="1"/>
</dbReference>
<sequence length="139" mass="15724">SPPEIKRLYRRFMKLDKQRTGQVNVDSLTMIPELGMNPLANRVLEVLDENNDELINFKDFLLALSVFHSDASKAEKLAFAFKIYDVDNDGAIGEDDLMVILSELVGQSLSHHQLVQLVAKTIRESDVDKDGMLSLEEFT</sequence>
<evidence type="ECO:0000313" key="6">
    <source>
        <dbReference type="Proteomes" id="UP000265618"/>
    </source>
</evidence>
<dbReference type="GO" id="GO:0005509">
    <property type="term" value="F:calcium ion binding"/>
    <property type="evidence" value="ECO:0007669"/>
    <property type="project" value="InterPro"/>
</dbReference>
<evidence type="ECO:0000313" key="5">
    <source>
        <dbReference type="EMBL" id="GIQ89536.1"/>
    </source>
</evidence>
<comment type="caution">
    <text evidence="5">The sequence shown here is derived from an EMBL/GenBank/DDBJ whole genome shotgun (WGS) entry which is preliminary data.</text>
</comment>
<dbReference type="Pfam" id="PF13499">
    <property type="entry name" value="EF-hand_7"/>
    <property type="match status" value="1"/>
</dbReference>
<accession>A0A9K3D634</accession>
<evidence type="ECO:0000256" key="2">
    <source>
        <dbReference type="ARBA" id="ARBA00022737"/>
    </source>
</evidence>
<feature type="non-terminal residue" evidence="5">
    <location>
        <position position="139"/>
    </location>
</feature>
<name>A0A9K3D634_9EUKA</name>
<dbReference type="AlphaFoldDB" id="A0A9K3D634"/>